<dbReference type="SMART" id="SM00913">
    <property type="entry name" value="IBN_N"/>
    <property type="match status" value="1"/>
</dbReference>
<proteinExistence type="inferred from homology"/>
<dbReference type="Pfam" id="PF08389">
    <property type="entry name" value="Xpo1"/>
    <property type="match status" value="1"/>
</dbReference>
<dbReference type="InterPro" id="IPR001494">
    <property type="entry name" value="Importin-beta_N"/>
</dbReference>
<evidence type="ECO:0000259" key="2">
    <source>
        <dbReference type="SMART" id="SM00913"/>
    </source>
</evidence>
<evidence type="ECO:0000256" key="1">
    <source>
        <dbReference type="ARBA" id="ARBA00009466"/>
    </source>
</evidence>
<dbReference type="GO" id="GO:0005737">
    <property type="term" value="C:cytoplasm"/>
    <property type="evidence" value="ECO:0007669"/>
    <property type="project" value="TreeGrafter"/>
</dbReference>
<dbReference type="InterPro" id="IPR011989">
    <property type="entry name" value="ARM-like"/>
</dbReference>
<dbReference type="InterPro" id="IPR045478">
    <property type="entry name" value="Exportin-5_C"/>
</dbReference>
<dbReference type="SUPFAM" id="SSF48371">
    <property type="entry name" value="ARM repeat"/>
    <property type="match status" value="1"/>
</dbReference>
<comment type="similarity">
    <text evidence="1">Belongs to the exportin family.</text>
</comment>
<dbReference type="GO" id="GO:0006405">
    <property type="term" value="P:RNA export from nucleus"/>
    <property type="evidence" value="ECO:0007669"/>
    <property type="project" value="TreeGrafter"/>
</dbReference>
<reference evidence="3" key="1">
    <citation type="thesis" date="2020" institute="ProQuest LLC" country="789 East Eisenhower Parkway, Ann Arbor, MI, USA">
        <title>Comparative Genomics and Chromosome Evolution.</title>
        <authorList>
            <person name="Mudd A.B."/>
        </authorList>
    </citation>
    <scope>NUCLEOTIDE SEQUENCE</scope>
    <source>
        <strain evidence="3">1538</strain>
        <tissue evidence="3">Blood</tissue>
    </source>
</reference>
<name>A0AAV3AJY5_PYXAD</name>
<evidence type="ECO:0000313" key="4">
    <source>
        <dbReference type="Proteomes" id="UP001181693"/>
    </source>
</evidence>
<dbReference type="InterPro" id="IPR016024">
    <property type="entry name" value="ARM-type_fold"/>
</dbReference>
<dbReference type="GO" id="GO:0003723">
    <property type="term" value="F:RNA binding"/>
    <property type="evidence" value="ECO:0007669"/>
    <property type="project" value="TreeGrafter"/>
</dbReference>
<dbReference type="Proteomes" id="UP001181693">
    <property type="component" value="Unassembled WGS sequence"/>
</dbReference>
<keyword evidence="4" id="KW-1185">Reference proteome</keyword>
<dbReference type="GO" id="GO:0005049">
    <property type="term" value="F:nuclear export signal receptor activity"/>
    <property type="evidence" value="ECO:0007669"/>
    <property type="project" value="InterPro"/>
</dbReference>
<dbReference type="EMBL" id="DYDO01000004">
    <property type="protein sequence ID" value="DBA27403.1"/>
    <property type="molecule type" value="Genomic_DNA"/>
</dbReference>
<dbReference type="InterPro" id="IPR045065">
    <property type="entry name" value="XPO1/5"/>
</dbReference>
<dbReference type="GO" id="GO:0005634">
    <property type="term" value="C:nucleus"/>
    <property type="evidence" value="ECO:0007669"/>
    <property type="project" value="TreeGrafter"/>
</dbReference>
<dbReference type="Pfam" id="PF19273">
    <property type="entry name" value="Exportin-5"/>
    <property type="match status" value="2"/>
</dbReference>
<feature type="domain" description="Importin N-terminal" evidence="2">
    <location>
        <begin position="5"/>
        <end position="72"/>
    </location>
</feature>
<comment type="caution">
    <text evidence="3">The sequence shown here is derived from an EMBL/GenBank/DDBJ whole genome shotgun (WGS) entry which is preliminary data.</text>
</comment>
<protein>
    <recommendedName>
        <fullName evidence="2">Importin N-terminal domain-containing protein</fullName>
    </recommendedName>
</protein>
<dbReference type="InterPro" id="IPR013598">
    <property type="entry name" value="Exportin-1/Importin-b-like"/>
</dbReference>
<evidence type="ECO:0000313" key="3">
    <source>
        <dbReference type="EMBL" id="DBA27403.1"/>
    </source>
</evidence>
<dbReference type="GO" id="GO:0042565">
    <property type="term" value="C:RNA nuclear export complex"/>
    <property type="evidence" value="ECO:0007669"/>
    <property type="project" value="TreeGrafter"/>
</dbReference>
<dbReference type="PANTHER" id="PTHR11223:SF3">
    <property type="entry name" value="EXPORTIN-5"/>
    <property type="match status" value="1"/>
</dbReference>
<accession>A0AAV3AJY5</accession>
<dbReference type="GO" id="GO:0031267">
    <property type="term" value="F:small GTPase binding"/>
    <property type="evidence" value="ECO:0007669"/>
    <property type="project" value="InterPro"/>
</dbReference>
<sequence>MEVGSQEYCEDFKESCPLCVPCGLQLAEKTQPAVVRHFGLQVLEHVVKFRWNAMEREEKICLKDSVMCLMAGGVRPILEEEGHIKDVLARIVVEMIKREWPQHWPDMLNELDTLTKNGEVQTELVMFILLRLAEDVVTFQNLPSQRRRDIQTTMTQNMDKLFTFMLGILGDSGKLEDRTPLLNLFADSPMHYIMTAAQKAHGQSLQEKRYVFIKRLCQVVCALGSQLCTLTMSPHNKITIPTTFNKYLKSLLDFTSHPSQFLKSSTLMTWGSIFRHDLLSKDPALQAILPEFLQVSMSNIIKAGFPSQNNSPSCEYSRLDFDSDEDFLNFFNYFKAMMGDVMRQACRLIPHASFRMAAEWLQCQLSAPLDPGPNSSKAGEGLCTLLSPSFIQWDAMTFFCECVFNQVLRVLPKEELPVSQGVELLQGVLSYQTMDPLILSCLLTNLSGLFPFVRYMNGFMPRVLTKGPRTRSVKAVRRHACSSIIKICRDFPDLVLPHFSLLSTHAMHLFMDENLTQMEKYSMLEVQVMISNHFNNFEKQQDFMVQLLTPATSIWSSQELQRAISSPEELISYVGAEVLKGLEEEQSPCQANRSQLSFCFCTVEGVLRRARWPTDPEAAKSGGFVSGYTSDGSPIYRNPCSEQVLKLLDSIFSLVRTFNNLYLPEVVQKMGEFYAKCLDVMEMEKKCILGLTQPILDTYDVPIYRSAEERMQGFFCSMFDSCYQVLGNLGPTLSRDFYCIPDLAVRLVNSAFCNLSNIPDFRLRTMLHILPSGDDYKELNTESSEILEIELARLLTREMVDLLVVCCVAKKSPEQNANKVEADGLRDEEMMSLEAPLPGTLELTELGKFLMSNEEVSSALLISAFSPLLWMDTPACQKAATQLCWPLLKQVISGFLPSEAALCLFTNILRGLQVHGQHEACNSSLVGLAFQVYEALRPRFPELRLVIEQVPEVPLDSLQQFDTKLLSSGQKASEKKRKDHFRRLISGCIGKPLGEQFRKEVHIRNLPSLFQKKPRPALEDSILGSCAEALPSLFQH</sequence>
<gene>
    <name evidence="3" type="ORF">GDO54_011558</name>
</gene>
<dbReference type="PANTHER" id="PTHR11223">
    <property type="entry name" value="EXPORTIN 1/5"/>
    <property type="match status" value="1"/>
</dbReference>
<dbReference type="GO" id="GO:0006611">
    <property type="term" value="P:protein export from nucleus"/>
    <property type="evidence" value="ECO:0007669"/>
    <property type="project" value="InterPro"/>
</dbReference>
<organism evidence="3 4">
    <name type="scientific">Pyxicephalus adspersus</name>
    <name type="common">African bullfrog</name>
    <dbReference type="NCBI Taxonomy" id="30357"/>
    <lineage>
        <taxon>Eukaryota</taxon>
        <taxon>Metazoa</taxon>
        <taxon>Chordata</taxon>
        <taxon>Craniata</taxon>
        <taxon>Vertebrata</taxon>
        <taxon>Euteleostomi</taxon>
        <taxon>Amphibia</taxon>
        <taxon>Batrachia</taxon>
        <taxon>Anura</taxon>
        <taxon>Neobatrachia</taxon>
        <taxon>Ranoidea</taxon>
        <taxon>Pyxicephalidae</taxon>
        <taxon>Pyxicephalinae</taxon>
        <taxon>Pyxicephalus</taxon>
    </lineage>
</organism>
<dbReference type="AlphaFoldDB" id="A0AAV3AJY5"/>
<dbReference type="Pfam" id="PF03810">
    <property type="entry name" value="IBN_N"/>
    <property type="match status" value="1"/>
</dbReference>
<dbReference type="Gene3D" id="1.25.10.10">
    <property type="entry name" value="Leucine-rich Repeat Variant"/>
    <property type="match status" value="2"/>
</dbReference>